<dbReference type="Pfam" id="PF18144">
    <property type="entry name" value="SMODS"/>
    <property type="match status" value="1"/>
</dbReference>
<dbReference type="KEGG" id="atw:C0099_13535"/>
<dbReference type="GO" id="GO:0051607">
    <property type="term" value="P:defense response to virus"/>
    <property type="evidence" value="ECO:0007669"/>
    <property type="project" value="UniProtKB-KW"/>
</dbReference>
<sequence>MKLHDHFKVFLSDQVNLNSTRITQLESSVGAIKTAVRSCGWGVHVMGFGEQGSWAHATIIKPLPDKEFDADLLVFVSPKEGWSARDYINKLANGLEAMGAYQGKIRRYSHCVTVEYAGERRIDIAPCVRDRTYEGQYEVCNRTTDSFELSAPIAYTDWVKSKNGIAGGNDLKKVTRLLKYLRDIKGNFTCPSFLFTTLVGNQIQEYDRESKDFADLTTSLKTLVGRLDDWLQANPYVPHVPNPKLPSENQSAGWTETQYANFRDKINLYRGWIDDAFNEPDRQESIAKWQRVFGAKFGESEARQSARVSAPIANKGFGASITDLVERLKTYGAAALMADLSRLPKLPYVQRPKWRPASSQVTVKLSATLHSGENSPEIRKTVSLEPLQPGYWLKFTPLSGVGLPFTSEYTVHWRVTNTDEAAYNAKQLRGDYYAGNRGASRIEELRFRGIHFVEAFVVRNSDNRLVGKSEPFYVVIQ</sequence>
<protein>
    <submittedName>
        <fullName evidence="3">Nucleotidyltransferase</fullName>
    </submittedName>
</protein>
<name>A0A2I6S9F2_9RHOO</name>
<evidence type="ECO:0000259" key="2">
    <source>
        <dbReference type="Pfam" id="PF18134"/>
    </source>
</evidence>
<keyword evidence="3" id="KW-0808">Transferase</keyword>
<dbReference type="OrthoDB" id="1118920at2"/>
<evidence type="ECO:0000313" key="3">
    <source>
        <dbReference type="EMBL" id="AUN95861.1"/>
    </source>
</evidence>
<keyword evidence="1" id="KW-0051">Antiviral defense</keyword>
<dbReference type="RefSeq" id="WP_102247906.1">
    <property type="nucleotide sequence ID" value="NZ_CP025682.1"/>
</dbReference>
<evidence type="ECO:0000313" key="4">
    <source>
        <dbReference type="Proteomes" id="UP000242205"/>
    </source>
</evidence>
<keyword evidence="4" id="KW-1185">Reference proteome</keyword>
<reference evidence="3 4" key="1">
    <citation type="submission" date="2018-01" db="EMBL/GenBank/DDBJ databases">
        <authorList>
            <person name="Fu G.-Y."/>
        </authorList>
    </citation>
    <scope>NUCLEOTIDE SEQUENCE [LARGE SCALE GENOMIC DNA]</scope>
    <source>
        <strain evidence="3 4">SY39</strain>
    </source>
</reference>
<dbReference type="GO" id="GO:0016779">
    <property type="term" value="F:nucleotidyltransferase activity"/>
    <property type="evidence" value="ECO:0007669"/>
    <property type="project" value="InterPro"/>
</dbReference>
<dbReference type="Pfam" id="PF18134">
    <property type="entry name" value="AGS_C"/>
    <property type="match status" value="1"/>
</dbReference>
<proteinExistence type="predicted"/>
<gene>
    <name evidence="3" type="ORF">C0099_13535</name>
</gene>
<dbReference type="InterPro" id="IPR040511">
    <property type="entry name" value="AGS_C"/>
</dbReference>
<feature type="domain" description="Adenylyl/Guanylyl and SMODS C-terminal sensor" evidence="2">
    <location>
        <begin position="348"/>
        <end position="477"/>
    </location>
</feature>
<dbReference type="InterPro" id="IPR006116">
    <property type="entry name" value="NT_2-5OAS_ClassI-CCAase"/>
</dbReference>
<accession>A0A2I6S9F2</accession>
<dbReference type="AlphaFoldDB" id="A0A2I6S9F2"/>
<dbReference type="Proteomes" id="UP000242205">
    <property type="component" value="Chromosome"/>
</dbReference>
<evidence type="ECO:0000256" key="1">
    <source>
        <dbReference type="ARBA" id="ARBA00023118"/>
    </source>
</evidence>
<organism evidence="3 4">
    <name type="scientific">Pseudazoarcus pumilus</name>
    <dbReference type="NCBI Taxonomy" id="2067960"/>
    <lineage>
        <taxon>Bacteria</taxon>
        <taxon>Pseudomonadati</taxon>
        <taxon>Pseudomonadota</taxon>
        <taxon>Betaproteobacteria</taxon>
        <taxon>Rhodocyclales</taxon>
        <taxon>Zoogloeaceae</taxon>
        <taxon>Pseudazoarcus</taxon>
    </lineage>
</organism>
<dbReference type="CDD" id="cd05400">
    <property type="entry name" value="NT_2-5OAS_ClassI-CCAase"/>
    <property type="match status" value="1"/>
</dbReference>
<dbReference type="EMBL" id="CP025682">
    <property type="protein sequence ID" value="AUN95861.1"/>
    <property type="molecule type" value="Genomic_DNA"/>
</dbReference>